<protein>
    <recommendedName>
        <fullName evidence="1">DUF6894 domain-containing protein</fullName>
    </recommendedName>
</protein>
<evidence type="ECO:0000313" key="2">
    <source>
        <dbReference type="EMBL" id="AWN40663.1"/>
    </source>
</evidence>
<dbReference type="OrthoDB" id="8020998at2"/>
<keyword evidence="3" id="KW-1185">Reference proteome</keyword>
<dbReference type="KEGG" id="mets:DK389_09150"/>
<feature type="domain" description="DUF6894" evidence="1">
    <location>
        <begin position="4"/>
        <end position="65"/>
    </location>
</feature>
<organism evidence="2 3">
    <name type="scientific">Methylobacterium durans</name>
    <dbReference type="NCBI Taxonomy" id="2202825"/>
    <lineage>
        <taxon>Bacteria</taxon>
        <taxon>Pseudomonadati</taxon>
        <taxon>Pseudomonadota</taxon>
        <taxon>Alphaproteobacteria</taxon>
        <taxon>Hyphomicrobiales</taxon>
        <taxon>Methylobacteriaceae</taxon>
        <taxon>Methylobacterium</taxon>
    </lineage>
</organism>
<dbReference type="EMBL" id="CP029550">
    <property type="protein sequence ID" value="AWN40663.1"/>
    <property type="molecule type" value="Genomic_DNA"/>
</dbReference>
<evidence type="ECO:0000259" key="1">
    <source>
        <dbReference type="Pfam" id="PF21834"/>
    </source>
</evidence>
<dbReference type="RefSeq" id="WP_109889003.1">
    <property type="nucleotide sequence ID" value="NZ_CP029550.1"/>
</dbReference>
<accession>A0A2U8W3I6</accession>
<dbReference type="Proteomes" id="UP000245926">
    <property type="component" value="Chromosome"/>
</dbReference>
<reference evidence="3" key="1">
    <citation type="submission" date="2018-05" db="EMBL/GenBank/DDBJ databases">
        <title>Complete Genome Sequence of Methylobacterium sp. 17SD2-17.</title>
        <authorList>
            <person name="Srinivasan S."/>
        </authorList>
    </citation>
    <scope>NUCLEOTIDE SEQUENCE [LARGE SCALE GENOMIC DNA]</scope>
    <source>
        <strain evidence="3">17SD2-17</strain>
    </source>
</reference>
<dbReference type="Pfam" id="PF21834">
    <property type="entry name" value="DUF6894"/>
    <property type="match status" value="1"/>
</dbReference>
<gene>
    <name evidence="2" type="ORF">DK389_09150</name>
</gene>
<name>A0A2U8W3I6_9HYPH</name>
<proteinExistence type="predicted"/>
<dbReference type="AlphaFoldDB" id="A0A2U8W3I6"/>
<dbReference type="InterPro" id="IPR054189">
    <property type="entry name" value="DUF6894"/>
</dbReference>
<evidence type="ECO:0000313" key="3">
    <source>
        <dbReference type="Proteomes" id="UP000245926"/>
    </source>
</evidence>
<sequence length="72" mass="8087">MAQRFHFDLTDGFRTLHDRAGTLAPDVDRALVQALMAIKELRESGELATLGDGWQMIVRDTSGTVRQVFLIQ</sequence>